<dbReference type="PANTHER" id="PTHR40547:SF1">
    <property type="entry name" value="SLL0298 PROTEIN"/>
    <property type="match status" value="1"/>
</dbReference>
<dbReference type="InterPro" id="IPR018639">
    <property type="entry name" value="DUF2062"/>
</dbReference>
<dbReference type="Proteomes" id="UP000770889">
    <property type="component" value="Unassembled WGS sequence"/>
</dbReference>
<feature type="domain" description="DUF2062" evidence="2">
    <location>
        <begin position="23"/>
        <end position="164"/>
    </location>
</feature>
<comment type="caution">
    <text evidence="3">The sequence shown here is derived from an EMBL/GenBank/DDBJ whole genome shotgun (WGS) entry which is preliminary data.</text>
</comment>
<proteinExistence type="predicted"/>
<dbReference type="AlphaFoldDB" id="A0A944MDA2"/>
<reference evidence="3 4" key="1">
    <citation type="submission" date="2021-05" db="EMBL/GenBank/DDBJ databases">
        <title>Genetic and Functional Diversity in Clade A Lucinid endosymbionts from the Bahamas.</title>
        <authorList>
            <person name="Giani N.M."/>
            <person name="Engel A.S."/>
            <person name="Campbell B.J."/>
        </authorList>
    </citation>
    <scope>NUCLEOTIDE SEQUENCE [LARGE SCALE GENOMIC DNA]</scope>
    <source>
        <strain evidence="3">LUC16012Gg_MoonRockCtena</strain>
    </source>
</reference>
<feature type="transmembrane region" description="Helical" evidence="1">
    <location>
        <begin position="77"/>
        <end position="98"/>
    </location>
</feature>
<keyword evidence="1" id="KW-0472">Membrane</keyword>
<evidence type="ECO:0000313" key="3">
    <source>
        <dbReference type="EMBL" id="MBT2990549.1"/>
    </source>
</evidence>
<feature type="transmembrane region" description="Helical" evidence="1">
    <location>
        <begin position="45"/>
        <end position="70"/>
    </location>
</feature>
<accession>A0A944MDA2</accession>
<evidence type="ECO:0000259" key="2">
    <source>
        <dbReference type="Pfam" id="PF09835"/>
    </source>
</evidence>
<evidence type="ECO:0000313" key="4">
    <source>
        <dbReference type="Proteomes" id="UP000770889"/>
    </source>
</evidence>
<gene>
    <name evidence="3" type="ORF">KME65_16455</name>
</gene>
<dbReference type="EMBL" id="JAHHGM010000018">
    <property type="protein sequence ID" value="MBT2990549.1"/>
    <property type="molecule type" value="Genomic_DNA"/>
</dbReference>
<dbReference type="PANTHER" id="PTHR40547">
    <property type="entry name" value="SLL0298 PROTEIN"/>
    <property type="match status" value="1"/>
</dbReference>
<sequence length="181" mass="20589">MPKRLIKSLLPHHEEVRTHKHLKLFGSLMHDPNLWHLNRHSVSGAFAIGLFMAFIPLPLQMVFAAAAAIFFRVNLPLSVALVWITNPITIPPMFYFAYVVGTWVTGENATLEPFQLSWEWVQSLGVEILVPLVIGSLICATVSSILGYSLILWIWRWHVVERWKARRLRKKGQGTPSTPST</sequence>
<keyword evidence="1" id="KW-1133">Transmembrane helix</keyword>
<organism evidence="3 4">
    <name type="scientific">Candidatus Thiodiazotropha taylori</name>
    <dbReference type="NCBI Taxonomy" id="2792791"/>
    <lineage>
        <taxon>Bacteria</taxon>
        <taxon>Pseudomonadati</taxon>
        <taxon>Pseudomonadota</taxon>
        <taxon>Gammaproteobacteria</taxon>
        <taxon>Chromatiales</taxon>
        <taxon>Sedimenticolaceae</taxon>
        <taxon>Candidatus Thiodiazotropha</taxon>
    </lineage>
</organism>
<evidence type="ECO:0000256" key="1">
    <source>
        <dbReference type="SAM" id="Phobius"/>
    </source>
</evidence>
<keyword evidence="1" id="KW-0812">Transmembrane</keyword>
<name>A0A944MDA2_9GAMM</name>
<protein>
    <submittedName>
        <fullName evidence="3">DUF2062 domain-containing protein</fullName>
    </submittedName>
</protein>
<feature type="transmembrane region" description="Helical" evidence="1">
    <location>
        <begin position="128"/>
        <end position="155"/>
    </location>
</feature>
<dbReference type="Pfam" id="PF09835">
    <property type="entry name" value="DUF2062"/>
    <property type="match status" value="1"/>
</dbReference>